<feature type="transmembrane region" description="Helical" evidence="2">
    <location>
        <begin position="133"/>
        <end position="153"/>
    </location>
</feature>
<evidence type="ECO:0000256" key="2">
    <source>
        <dbReference type="SAM" id="Phobius"/>
    </source>
</evidence>
<protein>
    <submittedName>
        <fullName evidence="3">Uncharacterized protein</fullName>
    </submittedName>
</protein>
<feature type="transmembrane region" description="Helical" evidence="2">
    <location>
        <begin position="106"/>
        <end position="126"/>
    </location>
</feature>
<evidence type="ECO:0000256" key="1">
    <source>
        <dbReference type="SAM" id="MobiDB-lite"/>
    </source>
</evidence>
<sequence>MAEDYAAKMGRKTEAELRDYVHNRYQYREEAVLAALDELALRGIPEPAAAALVAELQVSKQETDRRELAERELEAEKEQARRVARGEASPETQEKTGPALYSPGTITIFSVLFSMVAGGILLALNLRALRRTGAALLVVAFMIGYLVATHFALNWLQQTYGNQYVWLGSVFNIVAIVVYNLVFWPRFIGQRAYQSRSWGGALLICGLITMVYLILAMRFGVPSM</sequence>
<evidence type="ECO:0000313" key="4">
    <source>
        <dbReference type="Proteomes" id="UP000273500"/>
    </source>
</evidence>
<keyword evidence="2" id="KW-0472">Membrane</keyword>
<dbReference type="OrthoDB" id="882708at2"/>
<reference evidence="3 4" key="1">
    <citation type="submission" date="2018-12" db="EMBL/GenBank/DDBJ databases">
        <authorList>
            <person name="Feng G."/>
            <person name="Zhu H."/>
        </authorList>
    </citation>
    <scope>NUCLEOTIDE SEQUENCE [LARGE SCALE GENOMIC DNA]</scope>
    <source>
        <strain evidence="3 4">KCTC 12533</strain>
    </source>
</reference>
<dbReference type="AlphaFoldDB" id="A0A428KSU6"/>
<keyword evidence="2" id="KW-1133">Transmembrane helix</keyword>
<comment type="caution">
    <text evidence="3">The sequence shown here is derived from an EMBL/GenBank/DDBJ whole genome shotgun (WGS) entry which is preliminary data.</text>
</comment>
<feature type="transmembrane region" description="Helical" evidence="2">
    <location>
        <begin position="200"/>
        <end position="221"/>
    </location>
</feature>
<dbReference type="RefSeq" id="WP_125419436.1">
    <property type="nucleotide sequence ID" value="NZ_RWIT01000003.1"/>
</dbReference>
<feature type="region of interest" description="Disordered" evidence="1">
    <location>
        <begin position="64"/>
        <end position="96"/>
    </location>
</feature>
<proteinExistence type="predicted"/>
<keyword evidence="2" id="KW-0812">Transmembrane</keyword>
<dbReference type="EMBL" id="RWIT01000003">
    <property type="protein sequence ID" value="RSK49583.1"/>
    <property type="molecule type" value="Genomic_DNA"/>
</dbReference>
<accession>A0A428KSU6</accession>
<feature type="compositionally biased region" description="Basic and acidic residues" evidence="1">
    <location>
        <begin position="64"/>
        <end position="85"/>
    </location>
</feature>
<feature type="transmembrane region" description="Helical" evidence="2">
    <location>
        <begin position="165"/>
        <end position="188"/>
    </location>
</feature>
<name>A0A428KSU6_9BACT</name>
<keyword evidence="4" id="KW-1185">Reference proteome</keyword>
<evidence type="ECO:0000313" key="3">
    <source>
        <dbReference type="EMBL" id="RSK49583.1"/>
    </source>
</evidence>
<gene>
    <name evidence="3" type="ORF">EI291_08830</name>
</gene>
<dbReference type="Proteomes" id="UP000273500">
    <property type="component" value="Unassembled WGS sequence"/>
</dbReference>
<organism evidence="3 4">
    <name type="scientific">Hymenobacter rigui</name>
    <dbReference type="NCBI Taxonomy" id="334424"/>
    <lineage>
        <taxon>Bacteria</taxon>
        <taxon>Pseudomonadati</taxon>
        <taxon>Bacteroidota</taxon>
        <taxon>Cytophagia</taxon>
        <taxon>Cytophagales</taxon>
        <taxon>Hymenobacteraceae</taxon>
        <taxon>Hymenobacter</taxon>
    </lineage>
</organism>